<sequence>KRKNKGKEPASRSTSRKKPKTQKLNDEKSEDLFPTSTSTPATQEQNNYIEWENKKLELQRKNLEILKEEIALREKLNSLKQL</sequence>
<organism evidence="1 2">
    <name type="scientific">Racocetra persica</name>
    <dbReference type="NCBI Taxonomy" id="160502"/>
    <lineage>
        <taxon>Eukaryota</taxon>
        <taxon>Fungi</taxon>
        <taxon>Fungi incertae sedis</taxon>
        <taxon>Mucoromycota</taxon>
        <taxon>Glomeromycotina</taxon>
        <taxon>Glomeromycetes</taxon>
        <taxon>Diversisporales</taxon>
        <taxon>Gigasporaceae</taxon>
        <taxon>Racocetra</taxon>
    </lineage>
</organism>
<feature type="non-terminal residue" evidence="1">
    <location>
        <position position="1"/>
    </location>
</feature>
<feature type="non-terminal residue" evidence="1">
    <location>
        <position position="82"/>
    </location>
</feature>
<comment type="caution">
    <text evidence="1">The sequence shown here is derived from an EMBL/GenBank/DDBJ whole genome shotgun (WGS) entry which is preliminary data.</text>
</comment>
<protein>
    <submittedName>
        <fullName evidence="1">6598_t:CDS:1</fullName>
    </submittedName>
</protein>
<evidence type="ECO:0000313" key="2">
    <source>
        <dbReference type="Proteomes" id="UP000789920"/>
    </source>
</evidence>
<evidence type="ECO:0000313" key="1">
    <source>
        <dbReference type="EMBL" id="CAG8846490.1"/>
    </source>
</evidence>
<reference evidence="1" key="1">
    <citation type="submission" date="2021-06" db="EMBL/GenBank/DDBJ databases">
        <authorList>
            <person name="Kallberg Y."/>
            <person name="Tangrot J."/>
            <person name="Rosling A."/>
        </authorList>
    </citation>
    <scope>NUCLEOTIDE SEQUENCE</scope>
    <source>
        <strain evidence="1">MA461A</strain>
    </source>
</reference>
<gene>
    <name evidence="1" type="ORF">RPERSI_LOCUS34169</name>
</gene>
<accession>A0ACA9ST03</accession>
<proteinExistence type="predicted"/>
<dbReference type="Proteomes" id="UP000789920">
    <property type="component" value="Unassembled WGS sequence"/>
</dbReference>
<name>A0ACA9ST03_9GLOM</name>
<keyword evidence="2" id="KW-1185">Reference proteome</keyword>
<dbReference type="EMBL" id="CAJVQC010151524">
    <property type="protein sequence ID" value="CAG8846490.1"/>
    <property type="molecule type" value="Genomic_DNA"/>
</dbReference>